<evidence type="ECO:0000313" key="1">
    <source>
        <dbReference type="EMBL" id="PNR33951.1"/>
    </source>
</evidence>
<dbReference type="EnsemblPlants" id="Pp3c19_6190V3.1">
    <property type="protein sequence ID" value="PAC:32938264.CDS.1"/>
    <property type="gene ID" value="Pp3c19_6190"/>
</dbReference>
<reference evidence="2" key="3">
    <citation type="submission" date="2020-12" db="UniProtKB">
        <authorList>
            <consortium name="EnsemblPlants"/>
        </authorList>
    </citation>
    <scope>IDENTIFICATION</scope>
</reference>
<evidence type="ECO:0000313" key="2">
    <source>
        <dbReference type="EnsemblPlants" id="PAC:32938264.CDS.1"/>
    </source>
</evidence>
<evidence type="ECO:0000313" key="3">
    <source>
        <dbReference type="Proteomes" id="UP000006727"/>
    </source>
</evidence>
<dbReference type="Proteomes" id="UP000006727">
    <property type="component" value="Chromosome 19"/>
</dbReference>
<proteinExistence type="predicted"/>
<dbReference type="Pfam" id="PF14223">
    <property type="entry name" value="Retrotran_gag_2"/>
    <property type="match status" value="1"/>
</dbReference>
<reference evidence="1 3" key="1">
    <citation type="journal article" date="2008" name="Science">
        <title>The Physcomitrella genome reveals evolutionary insights into the conquest of land by plants.</title>
        <authorList>
            <person name="Rensing S."/>
            <person name="Lang D."/>
            <person name="Zimmer A."/>
            <person name="Terry A."/>
            <person name="Salamov A."/>
            <person name="Shapiro H."/>
            <person name="Nishiyama T."/>
            <person name="Perroud P.-F."/>
            <person name="Lindquist E."/>
            <person name="Kamisugi Y."/>
            <person name="Tanahashi T."/>
            <person name="Sakakibara K."/>
            <person name="Fujita T."/>
            <person name="Oishi K."/>
            <person name="Shin-I T."/>
            <person name="Kuroki Y."/>
            <person name="Toyoda A."/>
            <person name="Suzuki Y."/>
            <person name="Hashimoto A."/>
            <person name="Yamaguchi K."/>
            <person name="Sugano A."/>
            <person name="Kohara Y."/>
            <person name="Fujiyama A."/>
            <person name="Anterola A."/>
            <person name="Aoki S."/>
            <person name="Ashton N."/>
            <person name="Barbazuk W.B."/>
            <person name="Barker E."/>
            <person name="Bennetzen J."/>
            <person name="Bezanilla M."/>
            <person name="Blankenship R."/>
            <person name="Cho S.H."/>
            <person name="Dutcher S."/>
            <person name="Estelle M."/>
            <person name="Fawcett J.A."/>
            <person name="Gundlach H."/>
            <person name="Hanada K."/>
            <person name="Heyl A."/>
            <person name="Hicks K.A."/>
            <person name="Hugh J."/>
            <person name="Lohr M."/>
            <person name="Mayer K."/>
            <person name="Melkozernov A."/>
            <person name="Murata T."/>
            <person name="Nelson D."/>
            <person name="Pils B."/>
            <person name="Prigge M."/>
            <person name="Reiss B."/>
            <person name="Renner T."/>
            <person name="Rombauts S."/>
            <person name="Rushton P."/>
            <person name="Sanderfoot A."/>
            <person name="Schween G."/>
            <person name="Shiu S.-H."/>
            <person name="Stueber K."/>
            <person name="Theodoulou F.L."/>
            <person name="Tu H."/>
            <person name="Van de Peer Y."/>
            <person name="Verrier P.J."/>
            <person name="Waters E."/>
            <person name="Wood A."/>
            <person name="Yang L."/>
            <person name="Cove D."/>
            <person name="Cuming A."/>
            <person name="Hasebe M."/>
            <person name="Lucas S."/>
            <person name="Mishler D.B."/>
            <person name="Reski R."/>
            <person name="Grigoriev I."/>
            <person name="Quatrano R.S."/>
            <person name="Boore J.L."/>
        </authorList>
    </citation>
    <scope>NUCLEOTIDE SEQUENCE [LARGE SCALE GENOMIC DNA]</scope>
    <source>
        <strain evidence="2 3">cv. Gransden 2004</strain>
    </source>
</reference>
<dbReference type="Gramene" id="Pp3c19_6190V3.1">
    <property type="protein sequence ID" value="PAC:32938264.CDS.1"/>
    <property type="gene ID" value="Pp3c19_6190"/>
</dbReference>
<accession>A0A2K1IXG6</accession>
<dbReference type="PaxDb" id="3218-PP1S303_13V6.1"/>
<sequence length="65" mass="7297">MVHEVLQTGEKLSDDHLAMHLLMALPKSCATIVTIMTHGHTKLNLEAVKSTLLVEWSKKSVFARR</sequence>
<reference evidence="1 3" key="2">
    <citation type="journal article" date="2018" name="Plant J.">
        <title>The Physcomitrella patens chromosome-scale assembly reveals moss genome structure and evolution.</title>
        <authorList>
            <person name="Lang D."/>
            <person name="Ullrich K.K."/>
            <person name="Murat F."/>
            <person name="Fuchs J."/>
            <person name="Jenkins J."/>
            <person name="Haas F.B."/>
            <person name="Piednoel M."/>
            <person name="Gundlach H."/>
            <person name="Van Bel M."/>
            <person name="Meyberg R."/>
            <person name="Vives C."/>
            <person name="Morata J."/>
            <person name="Symeonidi A."/>
            <person name="Hiss M."/>
            <person name="Muchero W."/>
            <person name="Kamisugi Y."/>
            <person name="Saleh O."/>
            <person name="Blanc G."/>
            <person name="Decker E.L."/>
            <person name="van Gessel N."/>
            <person name="Grimwood J."/>
            <person name="Hayes R.D."/>
            <person name="Graham S.W."/>
            <person name="Gunter L.E."/>
            <person name="McDaniel S.F."/>
            <person name="Hoernstein S.N.W."/>
            <person name="Larsson A."/>
            <person name="Li F.W."/>
            <person name="Perroud P.F."/>
            <person name="Phillips J."/>
            <person name="Ranjan P."/>
            <person name="Rokshar D.S."/>
            <person name="Rothfels C.J."/>
            <person name="Schneider L."/>
            <person name="Shu S."/>
            <person name="Stevenson D.W."/>
            <person name="Thummler F."/>
            <person name="Tillich M."/>
            <person name="Villarreal Aguilar J.C."/>
            <person name="Widiez T."/>
            <person name="Wong G.K."/>
            <person name="Wymore A."/>
            <person name="Zhang Y."/>
            <person name="Zimmer A.D."/>
            <person name="Quatrano R.S."/>
            <person name="Mayer K.F.X."/>
            <person name="Goodstein D."/>
            <person name="Casacuberta J.M."/>
            <person name="Vandepoele K."/>
            <person name="Reski R."/>
            <person name="Cuming A.C."/>
            <person name="Tuskan G.A."/>
            <person name="Maumus F."/>
            <person name="Salse J."/>
            <person name="Schmutz J."/>
            <person name="Rensing S.A."/>
        </authorList>
    </citation>
    <scope>NUCLEOTIDE SEQUENCE [LARGE SCALE GENOMIC DNA]</scope>
    <source>
        <strain evidence="2 3">cv. Gransden 2004</strain>
    </source>
</reference>
<dbReference type="InParanoid" id="A0A2K1IXG6"/>
<dbReference type="AlphaFoldDB" id="A0A2K1IXG6"/>
<dbReference type="EMBL" id="ABEU02000019">
    <property type="protein sequence ID" value="PNR33951.1"/>
    <property type="molecule type" value="Genomic_DNA"/>
</dbReference>
<organism evidence="1">
    <name type="scientific">Physcomitrium patens</name>
    <name type="common">Spreading-leaved earth moss</name>
    <name type="synonym">Physcomitrella patens</name>
    <dbReference type="NCBI Taxonomy" id="3218"/>
    <lineage>
        <taxon>Eukaryota</taxon>
        <taxon>Viridiplantae</taxon>
        <taxon>Streptophyta</taxon>
        <taxon>Embryophyta</taxon>
        <taxon>Bryophyta</taxon>
        <taxon>Bryophytina</taxon>
        <taxon>Bryopsida</taxon>
        <taxon>Funariidae</taxon>
        <taxon>Funariales</taxon>
        <taxon>Funariaceae</taxon>
        <taxon>Physcomitrium</taxon>
    </lineage>
</organism>
<gene>
    <name evidence="1" type="ORF">PHYPA_023767</name>
</gene>
<keyword evidence="3" id="KW-1185">Reference proteome</keyword>
<name>A0A2K1IXG6_PHYPA</name>
<protein>
    <submittedName>
        <fullName evidence="1 2">Uncharacterized protein</fullName>
    </submittedName>
</protein>